<evidence type="ECO:0008006" key="4">
    <source>
        <dbReference type="Google" id="ProtNLM"/>
    </source>
</evidence>
<organism evidence="2 3">
    <name type="scientific">Lactococcus protaetiae</name>
    <dbReference type="NCBI Taxonomy" id="2592653"/>
    <lineage>
        <taxon>Bacteria</taxon>
        <taxon>Bacillati</taxon>
        <taxon>Bacillota</taxon>
        <taxon>Bacilli</taxon>
        <taxon>Lactobacillales</taxon>
        <taxon>Streptococcaceae</taxon>
        <taxon>Lactococcus</taxon>
    </lineage>
</organism>
<dbReference type="AlphaFoldDB" id="A0A514Z9X6"/>
<sequence>MDKNKTTIIEGQMYQVSFNSEKAAKGWLLLVSKDEEFLVKQNSFLFRNRFPRKVYQADVNLKKYILEKSRKSRKVSFNWVFVGMPLGTLLYKFMPSGIFFGSFNDSINWLIGILNIILLWLVILFSFLYLAYIRKLFLQQNIKKMGGDLRLFGQFITDIPLGTTKAGIEGTEMRMKIIAYGALSVFIVLPTIVFPFFVQLRLFSIFIVGLVYLVLFNGNYASDGKTATYEIQILERENR</sequence>
<keyword evidence="1" id="KW-0472">Membrane</keyword>
<gene>
    <name evidence="2" type="ORF">FLP15_09725</name>
</gene>
<dbReference type="OrthoDB" id="2194052at2"/>
<keyword evidence="1" id="KW-1133">Transmembrane helix</keyword>
<dbReference type="Proteomes" id="UP000315128">
    <property type="component" value="Chromosome"/>
</dbReference>
<accession>A0A514Z9X6</accession>
<evidence type="ECO:0000313" key="2">
    <source>
        <dbReference type="EMBL" id="QDK71383.1"/>
    </source>
</evidence>
<evidence type="ECO:0000313" key="3">
    <source>
        <dbReference type="Proteomes" id="UP000315128"/>
    </source>
</evidence>
<feature type="transmembrane region" description="Helical" evidence="1">
    <location>
        <begin position="177"/>
        <end position="197"/>
    </location>
</feature>
<name>A0A514Z9X6_9LACT</name>
<reference evidence="2 3" key="1">
    <citation type="submission" date="2019-07" db="EMBL/GenBank/DDBJ databases">
        <title>Genome sequencing of KACC 19320.</title>
        <authorList>
            <person name="Heo J."/>
            <person name="Kim S.-J."/>
            <person name="Kim J.-S."/>
            <person name="Hong S.-B."/>
            <person name="Kwon S.-W."/>
        </authorList>
    </citation>
    <scope>NUCLEOTIDE SEQUENCE [LARGE SCALE GENOMIC DNA]</scope>
    <source>
        <strain evidence="2 3">KACC 19320</strain>
    </source>
</reference>
<dbReference type="RefSeq" id="WP_142766952.1">
    <property type="nucleotide sequence ID" value="NZ_CP041356.1"/>
</dbReference>
<protein>
    <recommendedName>
        <fullName evidence="4">DUF443 family protein</fullName>
    </recommendedName>
</protein>
<feature type="transmembrane region" description="Helical" evidence="1">
    <location>
        <begin position="106"/>
        <end position="133"/>
    </location>
</feature>
<proteinExistence type="predicted"/>
<dbReference type="EMBL" id="CP041356">
    <property type="protein sequence ID" value="QDK71383.1"/>
    <property type="molecule type" value="Genomic_DNA"/>
</dbReference>
<evidence type="ECO:0000256" key="1">
    <source>
        <dbReference type="SAM" id="Phobius"/>
    </source>
</evidence>
<keyword evidence="3" id="KW-1185">Reference proteome</keyword>
<keyword evidence="1" id="KW-0812">Transmembrane</keyword>
<feature type="transmembrane region" description="Helical" evidence="1">
    <location>
        <begin position="203"/>
        <end position="221"/>
    </location>
</feature>
<dbReference type="KEGG" id="lack:FLP15_09725"/>
<feature type="transmembrane region" description="Helical" evidence="1">
    <location>
        <begin position="75"/>
        <end position="94"/>
    </location>
</feature>